<evidence type="ECO:0000313" key="12">
    <source>
        <dbReference type="EMBL" id="QHB28697.1"/>
    </source>
</evidence>
<keyword evidence="7 9" id="KW-0807">Transducer</keyword>
<evidence type="ECO:0000256" key="8">
    <source>
        <dbReference type="ARBA" id="ARBA00029447"/>
    </source>
</evidence>
<keyword evidence="2" id="KW-1003">Cell membrane</keyword>
<dbReference type="PANTHER" id="PTHR32089:SF112">
    <property type="entry name" value="LYSOZYME-LIKE PROTEIN-RELATED"/>
    <property type="match status" value="1"/>
</dbReference>
<dbReference type="InterPro" id="IPR004089">
    <property type="entry name" value="MCPsignal_dom"/>
</dbReference>
<dbReference type="GO" id="GO:0004888">
    <property type="term" value="F:transmembrane signaling receptor activity"/>
    <property type="evidence" value="ECO:0007669"/>
    <property type="project" value="InterPro"/>
</dbReference>
<dbReference type="Pfam" id="PF00015">
    <property type="entry name" value="MCPsignal"/>
    <property type="match status" value="1"/>
</dbReference>
<dbReference type="PROSITE" id="PS50111">
    <property type="entry name" value="CHEMOTAXIS_TRANSDUC_2"/>
    <property type="match status" value="1"/>
</dbReference>
<protein>
    <submittedName>
        <fullName evidence="12">Methyl-accepting chemotaxis transducer</fullName>
    </submittedName>
</protein>
<evidence type="ECO:0000256" key="5">
    <source>
        <dbReference type="ARBA" id="ARBA00022989"/>
    </source>
</evidence>
<organism evidence="12 13">
    <name type="scientific">Pseudomonas monteilii</name>
    <dbReference type="NCBI Taxonomy" id="76759"/>
    <lineage>
        <taxon>Bacteria</taxon>
        <taxon>Pseudomonadati</taxon>
        <taxon>Pseudomonadota</taxon>
        <taxon>Gammaproteobacteria</taxon>
        <taxon>Pseudomonadales</taxon>
        <taxon>Pseudomonadaceae</taxon>
        <taxon>Pseudomonas</taxon>
    </lineage>
</organism>
<sequence length="731" mass="80403">MSRMVKIMSLSSGSMQLSSREKGWLPWFGKTGKFSMGWACRLNRASYPQLEQTFEAIAHTRVQLLHEWACEQWEHLAELADQLAPGLAQVDSAMLRSTLAQAEDFSELFVVDAHGTVIASTWPQRGTPRIEHMSALAQGLKAPFLHGPYSDPLTLQIGPSSSRFHDEVTLMFYQPLRYAGEVLGCLCGRVPNDVLGDLIQREAGHIYPESGDNYLFMAQSRFDLAIQPGTALSRSRFEDATFTHGENLKSGVRTPWTTVQVQRHTELELRFTDPSTRELHPGVRETIRRGENLFVTYPGYSDYRHVPVVGKGVTFQLPGSPDRWGMMCEADLEEVYRRRSLSYGLMKPYVAIMAGLFGCNYLVQHCAGLPQGLNDAIEAASMLGATLLFGVLGPKRLAARLNGMSGVLRTIAEGEGNLRQRLDTSTLANDESGDMARWINSFIDRLDAVVGQVVKASRTVGSTNQMMLGRSQEASVSSADVADAVHQMMIIMEEQLGELQQASVSAEQMKQAMDEVVSRAREQYLAVQAGTQSIRDVVARSSSSVQRLDSRMVEIDNITGLISEITNQTNLLALNAAIEAARAGEHGRGFAVVADEVRSLAARTSRAADDIRHMVESLQGETRQAVSFMEQGVQDVDNSLRLAEDASSENVQLHQAVEGMFAIIQQLNRRSVEYGKTIDQVNQSSSEMRQTAVVLQSSAQKVKVDAGKLQKLVGQFEVSDDGARGAVPISA</sequence>
<comment type="subcellular location">
    <subcellularLocation>
        <location evidence="1">Cell membrane</location>
    </subcellularLocation>
</comment>
<gene>
    <name evidence="12" type="ORF">TCK1_3351</name>
</gene>
<dbReference type="GO" id="GO:0006935">
    <property type="term" value="P:chemotaxis"/>
    <property type="evidence" value="ECO:0007669"/>
    <property type="project" value="InterPro"/>
</dbReference>
<evidence type="ECO:0000313" key="13">
    <source>
        <dbReference type="Proteomes" id="UP000464593"/>
    </source>
</evidence>
<keyword evidence="4" id="KW-0812">Transmembrane</keyword>
<evidence type="ECO:0000256" key="7">
    <source>
        <dbReference type="ARBA" id="ARBA00023224"/>
    </source>
</evidence>
<evidence type="ECO:0000256" key="2">
    <source>
        <dbReference type="ARBA" id="ARBA00022475"/>
    </source>
</evidence>
<evidence type="ECO:0000256" key="1">
    <source>
        <dbReference type="ARBA" id="ARBA00004236"/>
    </source>
</evidence>
<dbReference type="SMART" id="SM00283">
    <property type="entry name" value="MA"/>
    <property type="match status" value="1"/>
</dbReference>
<evidence type="ECO:0000256" key="6">
    <source>
        <dbReference type="ARBA" id="ARBA00023136"/>
    </source>
</evidence>
<accession>A0AAE6RDE3</accession>
<keyword evidence="5" id="KW-1133">Transmembrane helix</keyword>
<dbReference type="PANTHER" id="PTHR32089">
    <property type="entry name" value="METHYL-ACCEPTING CHEMOTAXIS PROTEIN MCPB"/>
    <property type="match status" value="1"/>
</dbReference>
<dbReference type="PRINTS" id="PR00260">
    <property type="entry name" value="CHEMTRNSDUCR"/>
</dbReference>
<dbReference type="PROSITE" id="PS50885">
    <property type="entry name" value="HAMP"/>
    <property type="match status" value="1"/>
</dbReference>
<feature type="domain" description="Methyl-accepting transducer" evidence="10">
    <location>
        <begin position="470"/>
        <end position="689"/>
    </location>
</feature>
<evidence type="ECO:0000259" key="10">
    <source>
        <dbReference type="PROSITE" id="PS50111"/>
    </source>
</evidence>
<evidence type="ECO:0000256" key="3">
    <source>
        <dbReference type="ARBA" id="ARBA00022481"/>
    </source>
</evidence>
<dbReference type="CDD" id="cd06225">
    <property type="entry name" value="HAMP"/>
    <property type="match status" value="1"/>
</dbReference>
<proteinExistence type="inferred from homology"/>
<name>A0AAE6RDE3_9PSED</name>
<reference evidence="12 13" key="1">
    <citation type="submission" date="2019-05" db="EMBL/GenBank/DDBJ databases">
        <title>Complete genome sequence of Pseudomonas Pseudomonas resinovorans.</title>
        <authorList>
            <person name="Chen H.-P."/>
        </authorList>
    </citation>
    <scope>NUCLEOTIDE SEQUENCE [LARGE SCALE GENOMIC DNA]</scope>
    <source>
        <strain evidence="12 13">TCU-CK1</strain>
    </source>
</reference>
<dbReference type="GO" id="GO:0007165">
    <property type="term" value="P:signal transduction"/>
    <property type="evidence" value="ECO:0007669"/>
    <property type="project" value="UniProtKB-KW"/>
</dbReference>
<dbReference type="RefSeq" id="WP_411828694.1">
    <property type="nucleotide sequence ID" value="NZ_CP040324.1"/>
</dbReference>
<keyword evidence="3" id="KW-0488">Methylation</keyword>
<dbReference type="GO" id="GO:0005886">
    <property type="term" value="C:plasma membrane"/>
    <property type="evidence" value="ECO:0007669"/>
    <property type="project" value="UniProtKB-SubCell"/>
</dbReference>
<dbReference type="Gene3D" id="1.10.287.950">
    <property type="entry name" value="Methyl-accepting chemotaxis protein"/>
    <property type="match status" value="1"/>
</dbReference>
<evidence type="ECO:0000256" key="4">
    <source>
        <dbReference type="ARBA" id="ARBA00022692"/>
    </source>
</evidence>
<keyword evidence="6" id="KW-0472">Membrane</keyword>
<dbReference type="SUPFAM" id="SSF58104">
    <property type="entry name" value="Methyl-accepting chemotaxis protein (MCP) signaling domain"/>
    <property type="match status" value="1"/>
</dbReference>
<dbReference type="EMBL" id="CP040324">
    <property type="protein sequence ID" value="QHB28697.1"/>
    <property type="molecule type" value="Genomic_DNA"/>
</dbReference>
<dbReference type="AlphaFoldDB" id="A0AAE6RDE3"/>
<dbReference type="InterPro" id="IPR003660">
    <property type="entry name" value="HAMP_dom"/>
</dbReference>
<dbReference type="InterPro" id="IPR004090">
    <property type="entry name" value="Chemotax_Me-accpt_rcpt"/>
</dbReference>
<evidence type="ECO:0000256" key="9">
    <source>
        <dbReference type="PROSITE-ProRule" id="PRU00284"/>
    </source>
</evidence>
<comment type="similarity">
    <text evidence="8">Belongs to the methyl-accepting chemotaxis (MCP) protein family.</text>
</comment>
<dbReference type="CDD" id="cd11386">
    <property type="entry name" value="MCP_signal"/>
    <property type="match status" value="1"/>
</dbReference>
<dbReference type="SMART" id="SM00304">
    <property type="entry name" value="HAMP"/>
    <property type="match status" value="1"/>
</dbReference>
<feature type="domain" description="HAMP" evidence="11">
    <location>
        <begin position="395"/>
        <end position="451"/>
    </location>
</feature>
<dbReference type="Proteomes" id="UP000464593">
    <property type="component" value="Chromosome"/>
</dbReference>
<evidence type="ECO:0000259" key="11">
    <source>
        <dbReference type="PROSITE" id="PS50885"/>
    </source>
</evidence>